<name>A0A7K1SF81_9BACT</name>
<dbReference type="InterPro" id="IPR013656">
    <property type="entry name" value="PAS_4"/>
</dbReference>
<keyword evidence="10" id="KW-1185">Reference proteome</keyword>
<dbReference type="EMBL" id="WPIN01000007">
    <property type="protein sequence ID" value="MVM32475.1"/>
    <property type="molecule type" value="Genomic_DNA"/>
</dbReference>
<evidence type="ECO:0000313" key="9">
    <source>
        <dbReference type="EMBL" id="MVM32475.1"/>
    </source>
</evidence>
<evidence type="ECO:0000256" key="5">
    <source>
        <dbReference type="ARBA" id="ARBA00022777"/>
    </source>
</evidence>
<dbReference type="NCBIfam" id="TIGR00229">
    <property type="entry name" value="sensory_box"/>
    <property type="match status" value="1"/>
</dbReference>
<dbReference type="SMART" id="SM00091">
    <property type="entry name" value="PAS"/>
    <property type="match status" value="4"/>
</dbReference>
<dbReference type="InterPro" id="IPR003594">
    <property type="entry name" value="HATPase_dom"/>
</dbReference>
<evidence type="ECO:0000256" key="6">
    <source>
        <dbReference type="SAM" id="Coils"/>
    </source>
</evidence>
<protein>
    <recommendedName>
        <fullName evidence="2">histidine kinase</fullName>
        <ecNumber evidence="2">2.7.13.3</ecNumber>
    </recommendedName>
</protein>
<dbReference type="PROSITE" id="PS50113">
    <property type="entry name" value="PAC"/>
    <property type="match status" value="3"/>
</dbReference>
<dbReference type="Gene3D" id="1.10.287.130">
    <property type="match status" value="1"/>
</dbReference>
<reference evidence="9 10" key="1">
    <citation type="submission" date="2019-12" db="EMBL/GenBank/DDBJ databases">
        <title>Spirosoma sp. HMF4905 genome sequencing and assembly.</title>
        <authorList>
            <person name="Kang H."/>
            <person name="Cha I."/>
            <person name="Kim H."/>
            <person name="Joh K."/>
        </authorList>
    </citation>
    <scope>NUCLEOTIDE SEQUENCE [LARGE SCALE GENOMIC DNA]</scope>
    <source>
        <strain evidence="9 10">HMF4905</strain>
    </source>
</reference>
<keyword evidence="5" id="KW-0418">Kinase</keyword>
<evidence type="ECO:0000259" key="8">
    <source>
        <dbReference type="PROSITE" id="PS50113"/>
    </source>
</evidence>
<dbReference type="InterPro" id="IPR005467">
    <property type="entry name" value="His_kinase_dom"/>
</dbReference>
<proteinExistence type="predicted"/>
<dbReference type="InterPro" id="IPR001610">
    <property type="entry name" value="PAC"/>
</dbReference>
<evidence type="ECO:0000313" key="10">
    <source>
        <dbReference type="Proteomes" id="UP000436006"/>
    </source>
</evidence>
<dbReference type="SMART" id="SM00388">
    <property type="entry name" value="HisKA"/>
    <property type="match status" value="1"/>
</dbReference>
<evidence type="ECO:0000259" key="7">
    <source>
        <dbReference type="PROSITE" id="PS50109"/>
    </source>
</evidence>
<dbReference type="SUPFAM" id="SSF55874">
    <property type="entry name" value="ATPase domain of HSP90 chaperone/DNA topoisomerase II/histidine kinase"/>
    <property type="match status" value="1"/>
</dbReference>
<dbReference type="GO" id="GO:0000155">
    <property type="term" value="F:phosphorelay sensor kinase activity"/>
    <property type="evidence" value="ECO:0007669"/>
    <property type="project" value="InterPro"/>
</dbReference>
<dbReference type="InterPro" id="IPR003661">
    <property type="entry name" value="HisK_dim/P_dom"/>
</dbReference>
<sequence length="980" mass="110866">MGITTTEDEYPFLKGGGEMGELTRRYDWTMTSLGTPDQWPQSLRTTLSILLNSRFPMFLFWGPEHLCFYNDAYRPSLGNDGKHPYALGKPGAQVWPEIWEFIKPLIDQVLAGQGATWNEDQLLPIYRNGQMEDVYWTFSYSPVSDESGHPRGVFVTCTETTRSVIARQETQQAQRQILDSFEESPVGIAIINEENLTFRMANPFYGQLVGRTPGQLLGKPLLEALPEIKGQGFEELLRQVIATGIPYIASETAVNLVRHHQPETIYVDMTYQPRREIDPKTREERISGVLVVVTDVTQQVRSRQLIADREARFRSLIEQAPVATGLFVGKNLTIELANGPMLRFWGKGPDVFGKPLAEVLPELAEQPFLNILDQVYTTGQAYQAMADRCDLVIDGQVRNFYFNFAYQPIVDEQGQVYAILDMAVDVTEQVLAQQALQESERFSRTVFYNSPVAKLVYIGEDMILREANEKMLAIFGRDASILGKPIMEAIPELKQTRLLEKYRRVLATGEIHVEVAERIELLKQGESYWGYYDYTYKPLFDTTGKPYGVIFTVIEVTEQVLDRQKLEETQASLRGAIELAQLGTWSIDVATHGLTYSDRLIEWFGYDPKAQDYTQVIPILDPSDQERVDRAIAWALHPESNGIYNEIYTVIHPQTGQRRVLHAQGKTVFDTNGKAVRLNGTAQDITIQRNSQLVLEQQVQERTEELAATNEELAAINEELEASNEEYAAINEELEEASGQLMRSNENLQRFAYVASHDLQEPLRKVQQFGDLLKSQYADQLGEGVSYLERMQSAASRMSRLIKDLLDFSRISTQRDTVSSVEMREVIQSVLTDLELRIQESLAVVEVDSLPIVEGDRSQLEQLFLNLVSNALKFHRAEIIPQIRIRSQLVQAVELPPSVKPVWSTPVYHRIDVIDNGIGFDEKYLDRLFKVFQRLHGRNEFAGTGIGLAICEKVASNHGGAITAHSSPGQGATFSVYLPA</sequence>
<dbReference type="InterPro" id="IPR052162">
    <property type="entry name" value="Sensor_kinase/Photoreceptor"/>
</dbReference>
<dbReference type="EC" id="2.7.13.3" evidence="2"/>
<dbReference type="InterPro" id="IPR035965">
    <property type="entry name" value="PAS-like_dom_sf"/>
</dbReference>
<dbReference type="AlphaFoldDB" id="A0A7K1SF81"/>
<feature type="domain" description="PAC" evidence="8">
    <location>
        <begin position="644"/>
        <end position="697"/>
    </location>
</feature>
<dbReference type="SMART" id="SM00086">
    <property type="entry name" value="PAC"/>
    <property type="match status" value="4"/>
</dbReference>
<dbReference type="PANTHER" id="PTHR43304">
    <property type="entry name" value="PHYTOCHROME-LIKE PROTEIN CPH1"/>
    <property type="match status" value="1"/>
</dbReference>
<feature type="domain" description="Histidine kinase" evidence="7">
    <location>
        <begin position="754"/>
        <end position="980"/>
    </location>
</feature>
<evidence type="ECO:0000256" key="1">
    <source>
        <dbReference type="ARBA" id="ARBA00000085"/>
    </source>
</evidence>
<evidence type="ECO:0000256" key="4">
    <source>
        <dbReference type="ARBA" id="ARBA00022679"/>
    </source>
</evidence>
<dbReference type="InterPro" id="IPR013655">
    <property type="entry name" value="PAS_fold_3"/>
</dbReference>
<dbReference type="InterPro" id="IPR036890">
    <property type="entry name" value="HATPase_C_sf"/>
</dbReference>
<dbReference type="Gene3D" id="3.30.565.10">
    <property type="entry name" value="Histidine kinase-like ATPase, C-terminal domain"/>
    <property type="match status" value="1"/>
</dbReference>
<dbReference type="SUPFAM" id="SSF55785">
    <property type="entry name" value="PYP-like sensor domain (PAS domain)"/>
    <property type="match status" value="5"/>
</dbReference>
<comment type="caution">
    <text evidence="9">The sequence shown here is derived from an EMBL/GenBank/DDBJ whole genome shotgun (WGS) entry which is preliminary data.</text>
</comment>
<dbReference type="InterPro" id="IPR004358">
    <property type="entry name" value="Sig_transdc_His_kin-like_C"/>
</dbReference>
<dbReference type="Gene3D" id="2.10.70.100">
    <property type="match status" value="1"/>
</dbReference>
<dbReference type="SUPFAM" id="SSF47384">
    <property type="entry name" value="Homodimeric domain of signal transducing histidine kinase"/>
    <property type="match status" value="1"/>
</dbReference>
<feature type="domain" description="PAC" evidence="8">
    <location>
        <begin position="513"/>
        <end position="568"/>
    </location>
</feature>
<evidence type="ECO:0000256" key="3">
    <source>
        <dbReference type="ARBA" id="ARBA00022553"/>
    </source>
</evidence>
<accession>A0A7K1SF81</accession>
<dbReference type="CDD" id="cd00130">
    <property type="entry name" value="PAS"/>
    <property type="match status" value="1"/>
</dbReference>
<dbReference type="Pfam" id="PF08447">
    <property type="entry name" value="PAS_3"/>
    <property type="match status" value="1"/>
</dbReference>
<dbReference type="PANTHER" id="PTHR43304:SF1">
    <property type="entry name" value="PAC DOMAIN-CONTAINING PROTEIN"/>
    <property type="match status" value="1"/>
</dbReference>
<feature type="domain" description="PAC" evidence="8">
    <location>
        <begin position="380"/>
        <end position="438"/>
    </location>
</feature>
<dbReference type="Gene3D" id="3.30.450.20">
    <property type="entry name" value="PAS domain"/>
    <property type="match status" value="5"/>
</dbReference>
<dbReference type="SMART" id="SM00387">
    <property type="entry name" value="HATPase_c"/>
    <property type="match status" value="1"/>
</dbReference>
<evidence type="ECO:0000256" key="2">
    <source>
        <dbReference type="ARBA" id="ARBA00012438"/>
    </source>
</evidence>
<dbReference type="InterPro" id="IPR000014">
    <property type="entry name" value="PAS"/>
</dbReference>
<feature type="coiled-coil region" evidence="6">
    <location>
        <begin position="699"/>
        <end position="747"/>
    </location>
</feature>
<dbReference type="Pfam" id="PF02518">
    <property type="entry name" value="HATPase_c"/>
    <property type="match status" value="1"/>
</dbReference>
<dbReference type="PROSITE" id="PS50109">
    <property type="entry name" value="HIS_KIN"/>
    <property type="match status" value="1"/>
</dbReference>
<keyword evidence="6" id="KW-0175">Coiled coil</keyword>
<dbReference type="InterPro" id="IPR000700">
    <property type="entry name" value="PAS-assoc_C"/>
</dbReference>
<dbReference type="CDD" id="cd00082">
    <property type="entry name" value="HisKA"/>
    <property type="match status" value="1"/>
</dbReference>
<gene>
    <name evidence="9" type="ORF">GO755_20700</name>
</gene>
<dbReference type="InterPro" id="IPR036097">
    <property type="entry name" value="HisK_dim/P_sf"/>
</dbReference>
<comment type="catalytic activity">
    <reaction evidence="1">
        <text>ATP + protein L-histidine = ADP + protein N-phospho-L-histidine.</text>
        <dbReference type="EC" id="2.7.13.3"/>
    </reaction>
</comment>
<keyword evidence="3" id="KW-0597">Phosphoprotein</keyword>
<keyword evidence="4" id="KW-0808">Transferase</keyword>
<dbReference type="Proteomes" id="UP000436006">
    <property type="component" value="Unassembled WGS sequence"/>
</dbReference>
<dbReference type="Pfam" id="PF00512">
    <property type="entry name" value="HisKA"/>
    <property type="match status" value="1"/>
</dbReference>
<dbReference type="PRINTS" id="PR00344">
    <property type="entry name" value="BCTRLSENSOR"/>
</dbReference>
<dbReference type="Pfam" id="PF08448">
    <property type="entry name" value="PAS_4"/>
    <property type="match status" value="4"/>
</dbReference>
<organism evidence="9 10">
    <name type="scientific">Spirosoma arboris</name>
    <dbReference type="NCBI Taxonomy" id="2682092"/>
    <lineage>
        <taxon>Bacteria</taxon>
        <taxon>Pseudomonadati</taxon>
        <taxon>Bacteroidota</taxon>
        <taxon>Cytophagia</taxon>
        <taxon>Cytophagales</taxon>
        <taxon>Cytophagaceae</taxon>
        <taxon>Spirosoma</taxon>
    </lineage>
</organism>